<feature type="domain" description="FAD-binding PCMH-type" evidence="6">
    <location>
        <begin position="58"/>
        <end position="229"/>
    </location>
</feature>
<evidence type="ECO:0000313" key="7">
    <source>
        <dbReference type="EMBL" id="KII84753.1"/>
    </source>
</evidence>
<keyword evidence="8" id="KW-1185">Reference proteome</keyword>
<protein>
    <recommendedName>
        <fullName evidence="6">FAD-binding PCMH-type domain-containing protein</fullName>
    </recommendedName>
</protein>
<reference evidence="7 8" key="1">
    <citation type="submission" date="2014-06" db="EMBL/GenBank/DDBJ databases">
        <title>Evolutionary Origins and Diversification of the Mycorrhizal Mutualists.</title>
        <authorList>
            <consortium name="DOE Joint Genome Institute"/>
            <consortium name="Mycorrhizal Genomics Consortium"/>
            <person name="Kohler A."/>
            <person name="Kuo A."/>
            <person name="Nagy L.G."/>
            <person name="Floudas D."/>
            <person name="Copeland A."/>
            <person name="Barry K.W."/>
            <person name="Cichocki N."/>
            <person name="Veneault-Fourrey C."/>
            <person name="LaButti K."/>
            <person name="Lindquist E.A."/>
            <person name="Lipzen A."/>
            <person name="Lundell T."/>
            <person name="Morin E."/>
            <person name="Murat C."/>
            <person name="Riley R."/>
            <person name="Ohm R."/>
            <person name="Sun H."/>
            <person name="Tunlid A."/>
            <person name="Henrissat B."/>
            <person name="Grigoriev I.V."/>
            <person name="Hibbett D.S."/>
            <person name="Martin F."/>
        </authorList>
    </citation>
    <scope>NUCLEOTIDE SEQUENCE [LARGE SCALE GENOMIC DNA]</scope>
    <source>
        <strain evidence="7 8">FD-325 SS-3</strain>
    </source>
</reference>
<proteinExistence type="inferred from homology"/>
<dbReference type="InterPro" id="IPR016166">
    <property type="entry name" value="FAD-bd_PCMH"/>
</dbReference>
<dbReference type="InterPro" id="IPR050416">
    <property type="entry name" value="FAD-linked_Oxidoreductase"/>
</dbReference>
<dbReference type="Gene3D" id="3.30.465.10">
    <property type="match status" value="1"/>
</dbReference>
<comment type="similarity">
    <text evidence="1">Belongs to the oxygen-dependent FAD-linked oxidoreductase family.</text>
</comment>
<dbReference type="InterPro" id="IPR016169">
    <property type="entry name" value="FAD-bd_PCMH_sub2"/>
</dbReference>
<name>A0A0C9T958_PLICR</name>
<sequence length="463" mass="48241">MYPLFIVAACSLALPALAAQGGYEACTSLTAALGLTIVQSAGLQYSAAASGAWNLFNDGYRPRCIVFPTSASHVQTAMGAIYAAGSRYAVQAGSHTAMVGWNSVDDAVLILFSQMKGVSYNATSDTITVDPGVHWGDAVAQLEPLGVAPVGGRQSDVGTGFLLGGGSSFLSPAHGYGADNIKEADVVLVNGTMVTANADNAYEDLFRALKGGANRFGIYPNSSLPALLNATAHYVSNVADPKAVLLVSIVVVVTTGIAAPPLAIVNLFYNGTSLPPSTFSEFLSIPSINSTLSPLSYYDITNVLPAGGQRGSGQHYGASTFTGDPALFSDAFTHFENFTSAFAGELSLSTMAFTPVLQPQIDAGRARGGGNALDPPDGGYAHVQLAQQFAPGVTRMPGSVRRGVDLLLSQVPASPGKPLFMNECDQNQNVFASYGGYAALRETYRKYDPTRFNVEHLDGPLGL</sequence>
<dbReference type="AlphaFoldDB" id="A0A0C9T958"/>
<accession>A0A0C9T958</accession>
<keyword evidence="3" id="KW-0274">FAD</keyword>
<dbReference type="PANTHER" id="PTHR42973:SF13">
    <property type="entry name" value="FAD-BINDING PCMH-TYPE DOMAIN-CONTAINING PROTEIN"/>
    <property type="match status" value="1"/>
</dbReference>
<dbReference type="OrthoDB" id="2151789at2759"/>
<dbReference type="Pfam" id="PF01565">
    <property type="entry name" value="FAD_binding_4"/>
    <property type="match status" value="1"/>
</dbReference>
<feature type="chain" id="PRO_5002213561" description="FAD-binding PCMH-type domain-containing protein" evidence="5">
    <location>
        <begin position="19"/>
        <end position="463"/>
    </location>
</feature>
<dbReference type="Proteomes" id="UP000053263">
    <property type="component" value="Unassembled WGS sequence"/>
</dbReference>
<dbReference type="HOGENOM" id="CLU_018354_1_0_1"/>
<evidence type="ECO:0000256" key="4">
    <source>
        <dbReference type="ARBA" id="ARBA00023002"/>
    </source>
</evidence>
<organism evidence="7 8">
    <name type="scientific">Plicaturopsis crispa FD-325 SS-3</name>
    <dbReference type="NCBI Taxonomy" id="944288"/>
    <lineage>
        <taxon>Eukaryota</taxon>
        <taxon>Fungi</taxon>
        <taxon>Dikarya</taxon>
        <taxon>Basidiomycota</taxon>
        <taxon>Agaricomycotina</taxon>
        <taxon>Agaricomycetes</taxon>
        <taxon>Agaricomycetidae</taxon>
        <taxon>Amylocorticiales</taxon>
        <taxon>Amylocorticiaceae</taxon>
        <taxon>Plicatura</taxon>
        <taxon>Plicaturopsis crispa</taxon>
    </lineage>
</organism>
<feature type="signal peptide" evidence="5">
    <location>
        <begin position="1"/>
        <end position="18"/>
    </location>
</feature>
<dbReference type="GO" id="GO:0071949">
    <property type="term" value="F:FAD binding"/>
    <property type="evidence" value="ECO:0007669"/>
    <property type="project" value="InterPro"/>
</dbReference>
<evidence type="ECO:0000313" key="8">
    <source>
        <dbReference type="Proteomes" id="UP000053263"/>
    </source>
</evidence>
<evidence type="ECO:0000256" key="2">
    <source>
        <dbReference type="ARBA" id="ARBA00022630"/>
    </source>
</evidence>
<evidence type="ECO:0000259" key="6">
    <source>
        <dbReference type="PROSITE" id="PS51387"/>
    </source>
</evidence>
<keyword evidence="5" id="KW-0732">Signal</keyword>
<gene>
    <name evidence="7" type="ORF">PLICRDRAFT_57276</name>
</gene>
<dbReference type="EMBL" id="KN832569">
    <property type="protein sequence ID" value="KII84753.1"/>
    <property type="molecule type" value="Genomic_DNA"/>
</dbReference>
<keyword evidence="2" id="KW-0285">Flavoprotein</keyword>
<keyword evidence="4" id="KW-0560">Oxidoreductase</keyword>
<dbReference type="GO" id="GO:0016491">
    <property type="term" value="F:oxidoreductase activity"/>
    <property type="evidence" value="ECO:0007669"/>
    <property type="project" value="UniProtKB-KW"/>
</dbReference>
<dbReference type="InterPro" id="IPR036318">
    <property type="entry name" value="FAD-bd_PCMH-like_sf"/>
</dbReference>
<evidence type="ECO:0000256" key="5">
    <source>
        <dbReference type="SAM" id="SignalP"/>
    </source>
</evidence>
<dbReference type="InterPro" id="IPR006094">
    <property type="entry name" value="Oxid_FAD_bind_N"/>
</dbReference>
<dbReference type="SUPFAM" id="SSF56176">
    <property type="entry name" value="FAD-binding/transporter-associated domain-like"/>
    <property type="match status" value="1"/>
</dbReference>
<dbReference type="PANTHER" id="PTHR42973">
    <property type="entry name" value="BINDING OXIDOREDUCTASE, PUTATIVE (AFU_ORTHOLOGUE AFUA_1G17690)-RELATED"/>
    <property type="match status" value="1"/>
</dbReference>
<dbReference type="PROSITE" id="PS51387">
    <property type="entry name" value="FAD_PCMH"/>
    <property type="match status" value="1"/>
</dbReference>
<evidence type="ECO:0000256" key="3">
    <source>
        <dbReference type="ARBA" id="ARBA00022827"/>
    </source>
</evidence>
<evidence type="ECO:0000256" key="1">
    <source>
        <dbReference type="ARBA" id="ARBA00005466"/>
    </source>
</evidence>